<dbReference type="HOGENOM" id="CLU_2714499_0_0_5"/>
<dbReference type="AlphaFoldDB" id="A0A0E1XA74"/>
<evidence type="ECO:0000313" key="1">
    <source>
        <dbReference type="EMBL" id="EEZ30142.1"/>
    </source>
</evidence>
<organism evidence="1">
    <name type="scientific">Brucella pinnipedialis M292/94/1</name>
    <dbReference type="NCBI Taxonomy" id="520462"/>
    <lineage>
        <taxon>Bacteria</taxon>
        <taxon>Pseudomonadati</taxon>
        <taxon>Pseudomonadota</taxon>
        <taxon>Alphaproteobacteria</taxon>
        <taxon>Hyphomicrobiales</taxon>
        <taxon>Brucellaceae</taxon>
        <taxon>Brucella/Ochrobactrum group</taxon>
        <taxon>Brucella</taxon>
    </lineage>
</organism>
<dbReference type="EMBL" id="EQ999546">
    <property type="protein sequence ID" value="EEZ30142.1"/>
    <property type="molecule type" value="Genomic_DNA"/>
</dbReference>
<proteinExistence type="predicted"/>
<sequence>MLFTLYGKQNRGIFRKIRAIRCKSVYDSLGIDGGLWLWSLGTRKAACDPGSGDAEDYNFYLQGKFFSRLRKLI</sequence>
<protein>
    <submittedName>
        <fullName evidence="1">Uncharacterized protein</fullName>
    </submittedName>
</protein>
<dbReference type="RefSeq" id="WP_002965200.1">
    <property type="nucleotide sequence ID" value="NZ_EQ999546.1"/>
</dbReference>
<gene>
    <name evidence="1" type="ORF">BALG_00261</name>
</gene>
<dbReference type="Proteomes" id="UP000004659">
    <property type="component" value="Unassembled WGS sequence"/>
</dbReference>
<reference evidence="1" key="1">
    <citation type="submission" date="2009-01" db="EMBL/GenBank/DDBJ databases">
        <title>The Genome Sequence of Brucella pinnipedialis M292/94/1.</title>
        <authorList>
            <consortium name="The Broad Institute Genome Sequencing Platform"/>
            <person name="Ward D."/>
            <person name="Young S.K."/>
            <person name="Kodira C.D."/>
            <person name="Zeng Q."/>
            <person name="Koehrsen M."/>
            <person name="Alvarado L."/>
            <person name="Berlin A."/>
            <person name="Borenstein D."/>
            <person name="Chen Z."/>
            <person name="Engels R."/>
            <person name="Freedman E."/>
            <person name="Gellesch M."/>
            <person name="Goldberg J."/>
            <person name="Griggs A."/>
            <person name="Gujja S."/>
            <person name="Heiman D."/>
            <person name="Hepburn T."/>
            <person name="Howarth C."/>
            <person name="Jen D."/>
            <person name="Larson L."/>
            <person name="Lewis B."/>
            <person name="Mehta T."/>
            <person name="Park D."/>
            <person name="Pearson M."/>
            <person name="Roberts A."/>
            <person name="Saif S."/>
            <person name="Shea T."/>
            <person name="Shenoy N."/>
            <person name="Sisk P."/>
            <person name="Stolte C."/>
            <person name="Sykes S."/>
            <person name="Walk T."/>
            <person name="White J."/>
            <person name="Yandava C."/>
            <person name="Whatmore A.M."/>
            <person name="Perrett L.L."/>
            <person name="O'Callaghan D."/>
            <person name="Nusbaum C."/>
            <person name="Galagan J."/>
            <person name="Birren B."/>
        </authorList>
    </citation>
    <scope>NUCLEOTIDE SEQUENCE [LARGE SCALE GENOMIC DNA]</scope>
    <source>
        <strain evidence="1">M292/94/1</strain>
    </source>
</reference>
<dbReference type="GeneID" id="93014832"/>
<name>A0A0E1XA74_9HYPH</name>
<accession>A0A0E1XA74</accession>